<dbReference type="Proteomes" id="UP000028838">
    <property type="component" value="Unassembled WGS sequence"/>
</dbReference>
<protein>
    <submittedName>
        <fullName evidence="2">Uncharacterized protein</fullName>
    </submittedName>
</protein>
<feature type="region of interest" description="Disordered" evidence="1">
    <location>
        <begin position="46"/>
        <end position="85"/>
    </location>
</feature>
<feature type="compositionally biased region" description="Low complexity" evidence="1">
    <location>
        <begin position="75"/>
        <end position="85"/>
    </location>
</feature>
<accession>A0A086L727</accession>
<comment type="caution">
    <text evidence="2">The sequence shown here is derived from an EMBL/GenBank/DDBJ whole genome shotgun (WGS) entry which is preliminary data.</text>
</comment>
<name>A0A086L727_TOXGO</name>
<feature type="compositionally biased region" description="Basic and acidic residues" evidence="1">
    <location>
        <begin position="179"/>
        <end position="190"/>
    </location>
</feature>
<evidence type="ECO:0000313" key="3">
    <source>
        <dbReference type="Proteomes" id="UP000028838"/>
    </source>
</evidence>
<feature type="compositionally biased region" description="Basic and acidic residues" evidence="1">
    <location>
        <begin position="50"/>
        <end position="61"/>
    </location>
</feature>
<gene>
    <name evidence="2" type="ORF">TGFOU_404240</name>
</gene>
<feature type="non-terminal residue" evidence="2">
    <location>
        <position position="1"/>
    </location>
</feature>
<evidence type="ECO:0000256" key="1">
    <source>
        <dbReference type="SAM" id="MobiDB-lite"/>
    </source>
</evidence>
<dbReference type="EMBL" id="AEYH02001144">
    <property type="protein sequence ID" value="KFG52445.1"/>
    <property type="molecule type" value="Genomic_DNA"/>
</dbReference>
<dbReference type="AlphaFoldDB" id="A0A086L727"/>
<feature type="compositionally biased region" description="Polar residues" evidence="1">
    <location>
        <begin position="134"/>
        <end position="148"/>
    </location>
</feature>
<dbReference type="VEuPathDB" id="ToxoDB:TGFOU_404240"/>
<sequence length="252" mass="28010">CRRGGLAPTCRIPPTLCLWRKLGASRRNGSARRSCACTAKADIGSHGRRRNTDAERSRDFSGKINSANCKARGRSSTSSKKTWKSSITAVATVATTLTVTSEETNSLLSPSWPFVLPRAVVQLSFCACSPSSTEALSSDLGQSLTPKTRMQRGLSREKKRERKRERRRETPGMGGGCSEEQKDGEESKRIEKQKRKGAKEKKGSTAEKQCPRVKETKRKGEAEKSEKERVVRFSPFHGRESAEVDRKERSTF</sequence>
<feature type="compositionally biased region" description="Basic residues" evidence="1">
    <location>
        <begin position="157"/>
        <end position="166"/>
    </location>
</feature>
<proteinExistence type="predicted"/>
<feature type="region of interest" description="Disordered" evidence="1">
    <location>
        <begin position="134"/>
        <end position="252"/>
    </location>
</feature>
<reference evidence="2 3" key="1">
    <citation type="submission" date="2014-07" db="EMBL/GenBank/DDBJ databases">
        <authorList>
            <person name="Sibley D."/>
            <person name="Venepally P."/>
            <person name="Karamycheva S."/>
            <person name="Hadjithomas M."/>
            <person name="Khan A."/>
            <person name="Brunk B."/>
            <person name="Roos D."/>
            <person name="Caler E."/>
            <person name="Lorenzi H."/>
        </authorList>
    </citation>
    <scope>NUCLEOTIDE SEQUENCE [LARGE SCALE GENOMIC DNA]</scope>
    <source>
        <strain evidence="2 3">FOU</strain>
    </source>
</reference>
<organism evidence="2 3">
    <name type="scientific">Toxoplasma gondii FOU</name>
    <dbReference type="NCBI Taxonomy" id="943167"/>
    <lineage>
        <taxon>Eukaryota</taxon>
        <taxon>Sar</taxon>
        <taxon>Alveolata</taxon>
        <taxon>Apicomplexa</taxon>
        <taxon>Conoidasida</taxon>
        <taxon>Coccidia</taxon>
        <taxon>Eucoccidiorida</taxon>
        <taxon>Eimeriorina</taxon>
        <taxon>Sarcocystidae</taxon>
        <taxon>Toxoplasma</taxon>
    </lineage>
</organism>
<evidence type="ECO:0000313" key="2">
    <source>
        <dbReference type="EMBL" id="KFG52445.1"/>
    </source>
</evidence>
<feature type="compositionally biased region" description="Basic and acidic residues" evidence="1">
    <location>
        <begin position="200"/>
        <end position="252"/>
    </location>
</feature>